<dbReference type="Gene3D" id="2.130.10.130">
    <property type="entry name" value="Integrin alpha, N-terminal"/>
    <property type="match status" value="2"/>
</dbReference>
<evidence type="ECO:0000256" key="1">
    <source>
        <dbReference type="ARBA" id="ARBA00022729"/>
    </source>
</evidence>
<keyword evidence="2" id="KW-0812">Transmembrane</keyword>
<keyword evidence="1" id="KW-0732">Signal</keyword>
<dbReference type="PANTHER" id="PTHR16026">
    <property type="entry name" value="CARTILAGE ACIDIC PROTEIN 1"/>
    <property type="match status" value="1"/>
</dbReference>
<organism evidence="4">
    <name type="scientific">hydrothermal vent metagenome</name>
    <dbReference type="NCBI Taxonomy" id="652676"/>
    <lineage>
        <taxon>unclassified sequences</taxon>
        <taxon>metagenomes</taxon>
        <taxon>ecological metagenomes</taxon>
    </lineage>
</organism>
<evidence type="ECO:0000256" key="2">
    <source>
        <dbReference type="SAM" id="Phobius"/>
    </source>
</evidence>
<evidence type="ECO:0000313" key="4">
    <source>
        <dbReference type="EMBL" id="VAW99296.1"/>
    </source>
</evidence>
<protein>
    <recommendedName>
        <fullName evidence="3">ASPIC/UnbV domain-containing protein</fullName>
    </recommendedName>
</protein>
<accession>A0A3B1B2J6</accession>
<dbReference type="SUPFAM" id="SSF69318">
    <property type="entry name" value="Integrin alpha N-terminal domain"/>
    <property type="match status" value="2"/>
</dbReference>
<gene>
    <name evidence="4" type="ORF">MNBD_GAMMA21-2725</name>
</gene>
<evidence type="ECO:0000259" key="3">
    <source>
        <dbReference type="Pfam" id="PF07593"/>
    </source>
</evidence>
<sequence>MDLNNMCRIMMTAAVSANKHIRDSRVIHRCFCARPLEKTLYLLFSVTLVFGANTTYVYAAKTKAKFVDITETAKVGAVHHAAMFDDVFKPMMNMYNAILVGAAIADYNNDGYLDIYMNDTAPGTKNHLFRNNGDLTFTDVSVEAGVAFLNDKHNVSTAAIFLDYDGDYKQDLLVARFGTPVLLRNKGDGTFEDVSEKAGIKRHMNTFHVIAFDYNRDGHIDLYFGNYFQNDIDMFDIKTKNVLHDSWEDARNGGENFLYHNNGDGTFTDKSKELNVGDPGFVVAVGHGDYDNDGWQDLYLANDYGPDKVLRNTGKGKFEDVTDEAIGHDGKHGMNAEFGDFNNDGFLDIYVTNITEEWSYECNMLWQNNTDGTFTDVALELNVCDTGWGWGAKFFDYDNDTDLDLYVANGMINGEGSYAEILSEFVVSDEGMNPSDPSKWPEIGKRGMAGNERNQLFTNLDGLTYVPEKDAGLNVMKNSRAILLADFDNDGWVDTFITNSKDAAMLFVNKSHNGNRWLQIDLIGKSPNTNAVGARLEIKLGSQTFIREVNIGNGLSGSSMLRQHFGLGKRDNVDKLTIRWPNGDVQEFKNITGNQIISVTQGDKILRVSKSSPSKQTSIKK</sequence>
<feature type="transmembrane region" description="Helical" evidence="2">
    <location>
        <begin position="39"/>
        <end position="59"/>
    </location>
</feature>
<dbReference type="Pfam" id="PF13517">
    <property type="entry name" value="FG-GAP_3"/>
    <property type="match status" value="3"/>
</dbReference>
<keyword evidence="2" id="KW-0472">Membrane</keyword>
<dbReference type="InterPro" id="IPR013517">
    <property type="entry name" value="FG-GAP"/>
</dbReference>
<dbReference type="InterPro" id="IPR027039">
    <property type="entry name" value="Crtac1"/>
</dbReference>
<dbReference type="Pfam" id="PF07593">
    <property type="entry name" value="UnbV_ASPIC"/>
    <property type="match status" value="1"/>
</dbReference>
<dbReference type="EMBL" id="UOFR01000066">
    <property type="protein sequence ID" value="VAW99296.1"/>
    <property type="molecule type" value="Genomic_DNA"/>
</dbReference>
<dbReference type="PANTHER" id="PTHR16026:SF0">
    <property type="entry name" value="CARTILAGE ACIDIC PROTEIN 1"/>
    <property type="match status" value="1"/>
</dbReference>
<proteinExistence type="predicted"/>
<reference evidence="4" key="1">
    <citation type="submission" date="2018-06" db="EMBL/GenBank/DDBJ databases">
        <authorList>
            <person name="Zhirakovskaya E."/>
        </authorList>
    </citation>
    <scope>NUCLEOTIDE SEQUENCE</scope>
</reference>
<name>A0A3B1B2J6_9ZZZZ</name>
<feature type="domain" description="ASPIC/UnbV" evidence="3">
    <location>
        <begin position="531"/>
        <end position="597"/>
    </location>
</feature>
<dbReference type="InterPro" id="IPR028994">
    <property type="entry name" value="Integrin_alpha_N"/>
</dbReference>
<dbReference type="InterPro" id="IPR011519">
    <property type="entry name" value="UnbV_ASPIC"/>
</dbReference>
<dbReference type="AlphaFoldDB" id="A0A3B1B2J6"/>
<keyword evidence="2" id="KW-1133">Transmembrane helix</keyword>